<dbReference type="RefSeq" id="WP_206986001.1">
    <property type="nucleotide sequence ID" value="NZ_JAFLQZ010000016.1"/>
</dbReference>
<keyword evidence="1" id="KW-0812">Transmembrane</keyword>
<dbReference type="Proteomes" id="UP000664144">
    <property type="component" value="Unassembled WGS sequence"/>
</dbReference>
<feature type="transmembrane region" description="Helical" evidence="1">
    <location>
        <begin position="71"/>
        <end position="98"/>
    </location>
</feature>
<reference evidence="2" key="1">
    <citation type="submission" date="2021-03" db="EMBL/GenBank/DDBJ databases">
        <authorList>
            <person name="Kim M.K."/>
        </authorList>
    </citation>
    <scope>NUCLEOTIDE SEQUENCE</scope>
    <source>
        <strain evidence="2">BT186</strain>
    </source>
</reference>
<dbReference type="InterPro" id="IPR025250">
    <property type="entry name" value="DUF4199"/>
</dbReference>
<gene>
    <name evidence="2" type="ORF">J0X19_18985</name>
</gene>
<evidence type="ECO:0000313" key="2">
    <source>
        <dbReference type="EMBL" id="MBO0360053.1"/>
    </source>
</evidence>
<accession>A0A939F284</accession>
<dbReference type="EMBL" id="JAFLQZ010000016">
    <property type="protein sequence ID" value="MBO0360053.1"/>
    <property type="molecule type" value="Genomic_DNA"/>
</dbReference>
<keyword evidence="1" id="KW-1133">Transmembrane helix</keyword>
<evidence type="ECO:0000313" key="3">
    <source>
        <dbReference type="Proteomes" id="UP000664144"/>
    </source>
</evidence>
<proteinExistence type="predicted"/>
<dbReference type="AlphaFoldDB" id="A0A939F284"/>
<feature type="transmembrane region" description="Helical" evidence="1">
    <location>
        <begin position="144"/>
        <end position="165"/>
    </location>
</feature>
<keyword evidence="1" id="KW-0472">Membrane</keyword>
<evidence type="ECO:0000256" key="1">
    <source>
        <dbReference type="SAM" id="Phobius"/>
    </source>
</evidence>
<feature type="transmembrane region" description="Helical" evidence="1">
    <location>
        <begin position="17"/>
        <end position="36"/>
    </location>
</feature>
<comment type="caution">
    <text evidence="2">The sequence shown here is derived from an EMBL/GenBank/DDBJ whole genome shotgun (WGS) entry which is preliminary data.</text>
</comment>
<feature type="transmembrane region" description="Helical" evidence="1">
    <location>
        <begin position="42"/>
        <end position="59"/>
    </location>
</feature>
<sequence length="174" mass="19153">METPATPVTTSSVGIRYGLLLGLVSVIFSFLQLTFIEDPETPLRWLSVIILIGGIVLAHKHFKQQNQGFMAYGQGLAIGTIVSAVSGIIGGVFTYIYFTFIDPSYMARVMELTRSRMEEKGMPDAQIDQAMAWSEKFTTGPISMIFPILGALLMGFLISLVVSAFTKNSRPEFE</sequence>
<dbReference type="Pfam" id="PF13858">
    <property type="entry name" value="DUF4199"/>
    <property type="match status" value="1"/>
</dbReference>
<protein>
    <submittedName>
        <fullName evidence="2">DUF4199 domain-containing protein</fullName>
    </submittedName>
</protein>
<keyword evidence="3" id="KW-1185">Reference proteome</keyword>
<name>A0A939F284_9BACT</name>
<organism evidence="2 3">
    <name type="scientific">Hymenobacter telluris</name>
    <dbReference type="NCBI Taxonomy" id="2816474"/>
    <lineage>
        <taxon>Bacteria</taxon>
        <taxon>Pseudomonadati</taxon>
        <taxon>Bacteroidota</taxon>
        <taxon>Cytophagia</taxon>
        <taxon>Cytophagales</taxon>
        <taxon>Hymenobacteraceae</taxon>
        <taxon>Hymenobacter</taxon>
    </lineage>
</organism>